<protein>
    <submittedName>
        <fullName evidence="5">Rap/ran-GTPase-activating protein</fullName>
    </submittedName>
</protein>
<dbReference type="Proteomes" id="UP000504637">
    <property type="component" value="Unplaced"/>
</dbReference>
<dbReference type="GO" id="GO:0033596">
    <property type="term" value="C:TSC1-TSC2 complex"/>
    <property type="evidence" value="ECO:0007669"/>
    <property type="project" value="TreeGrafter"/>
</dbReference>
<keyword evidence="4" id="KW-1185">Reference proteome</keyword>
<keyword evidence="1" id="KW-0343">GTPase activation</keyword>
<feature type="compositionally biased region" description="Polar residues" evidence="2">
    <location>
        <begin position="1182"/>
        <end position="1192"/>
    </location>
</feature>
<organism evidence="5">
    <name type="scientific">Dissoconium aciculare CBS 342.82</name>
    <dbReference type="NCBI Taxonomy" id="1314786"/>
    <lineage>
        <taxon>Eukaryota</taxon>
        <taxon>Fungi</taxon>
        <taxon>Dikarya</taxon>
        <taxon>Ascomycota</taxon>
        <taxon>Pezizomycotina</taxon>
        <taxon>Dothideomycetes</taxon>
        <taxon>Dothideomycetidae</taxon>
        <taxon>Mycosphaerellales</taxon>
        <taxon>Dissoconiaceae</taxon>
        <taxon>Dissoconium</taxon>
    </lineage>
</organism>
<gene>
    <name evidence="5" type="ORF">K489DRAFT_14032</name>
</gene>
<dbReference type="Pfam" id="PF02145">
    <property type="entry name" value="Rap_GAP"/>
    <property type="match status" value="1"/>
</dbReference>
<dbReference type="SUPFAM" id="SSF111347">
    <property type="entry name" value="Rap/Ran-GAP"/>
    <property type="match status" value="1"/>
</dbReference>
<sequence length="1255" mass="138474">MELSQDGSATVTWRTPSAPYNSRPSTPNSSMASVRRSSLYLGEAGHGPIEAYLGRDIEPYEGTVCERLIEQVVNCSRNDVSQHDHLAGSSSALAKTLFEAAATIQFHAKWFAPGPLETLFELSLRSASRSTSTSDLYAALALIDAIATYSHLPTLLPAVRFVALTYYQGSRSNRHKRLSQSAWAVAQRLLESHLGGQFIGHLLDVISALNLSGSKIQLWTSIGALMLTAQKLLPISDGRSSTMQPTQILLGLEEASVDDSMSRDQITAVLSTILLDDKVFAAVEHDGSLNICLQLCERFAGPQLDQAVADDLFKGLELRSSRFESRHQPRVARLYVENGRALPPDLSKKLLLPWRTSIFENEQTLWNSEYRALLSKLCASPFYLDELDSFLDTAVLAFFRFQSVSFRKDLVNTLEKLLRDPLTEDRQRRSLSLGLLKIFTHNMQKAKWENERKWLFPVLCRLSLHCANITEFLFRIRADAASEGYVDASPSDTDQPSEVSCGFTSLQGIASLDIETWVDTVHDLLSSNAHRWEVYDMLLTSMAAQIRNHALWTLRPQLVNILRHAICDRLTSDSFIDPPASAGVSKSYIVGCLLQILTAMTTYHKDLPRPDIKAAIVTFISVAGSRDYTVSIQCIHALTICCYELPEVMAGYMDVVISKMSKMVTQRHLAMYVLEFIAGLSRLPLLHEKLDTQGLKRVFGVCHSYLQTIRGTAALERKRTPTSISSAGGSNTSNDDMAQYVYALTHHVITFWYMALKRSDRRELKPFISNCLRYVDAEGVEHIEDQGLVTIDLMDRVDAEEGIAALAGEAFDVLDGRVVKRHRLSGLLLITTETALRTSKTIITIRRPSGTTQRTIASAVGKTLATTAETDEHLDASTTVENNEDYITVFDDDILGRTYGKVFVPGPSSALGASDVITLSEDDPAVRRAIEMFDRTPALDSHKVGVIYVGEGQTTEEEIFHNQSGSPDYREFLEDLGSLRRLKGAAFNPQGLNRYDNSDGEHTIVWNNDVTELVYHITTFMPLDPFGDANTTINKKKAHIGNDFVNIIFNNAGSPFRFGTIPSAFSYVYIVISPSERTSFLQARTITSRRAPAARFYNVRVLARPGYPNLSSATDERVVSGSSLGAYVRNLALNACVFSAMWNADDVGEYPSSWRRRLQMLRRLGDQHRPHTVPSTSSSTSALQQHQHQPRQSKSTTASAATPASARPKSMASSVASGMRPRSMASSSIPSLRFGKGGGGGGAAAAAAGDGKSDT</sequence>
<dbReference type="InterPro" id="IPR035974">
    <property type="entry name" value="Rap/Ran-GAP_sf"/>
</dbReference>
<dbReference type="InterPro" id="IPR016024">
    <property type="entry name" value="ARM-type_fold"/>
</dbReference>
<dbReference type="GO" id="GO:0032007">
    <property type="term" value="P:negative regulation of TOR signaling"/>
    <property type="evidence" value="ECO:0007669"/>
    <property type="project" value="TreeGrafter"/>
</dbReference>
<proteinExistence type="predicted"/>
<evidence type="ECO:0000256" key="2">
    <source>
        <dbReference type="SAM" id="MobiDB-lite"/>
    </source>
</evidence>
<dbReference type="RefSeq" id="XP_033464405.1">
    <property type="nucleotide sequence ID" value="XM_033599125.1"/>
</dbReference>
<evidence type="ECO:0000313" key="5">
    <source>
        <dbReference type="RefSeq" id="XP_033464405.1"/>
    </source>
</evidence>
<dbReference type="PANTHER" id="PTHR10063:SF0">
    <property type="entry name" value="TUBERIN"/>
    <property type="match status" value="1"/>
</dbReference>
<evidence type="ECO:0000313" key="4">
    <source>
        <dbReference type="Proteomes" id="UP000504637"/>
    </source>
</evidence>
<dbReference type="AlphaFoldDB" id="A0A6J3MI33"/>
<dbReference type="PROSITE" id="PS50085">
    <property type="entry name" value="RAPGAP"/>
    <property type="match status" value="1"/>
</dbReference>
<feature type="region of interest" description="Disordered" evidence="2">
    <location>
        <begin position="1"/>
        <end position="32"/>
    </location>
</feature>
<dbReference type="InterPro" id="IPR018515">
    <property type="entry name" value="Tuberin-type_domain"/>
</dbReference>
<feature type="domain" description="Rap-GAP" evidence="3">
    <location>
        <begin position="930"/>
        <end position="1164"/>
    </location>
</feature>
<dbReference type="InterPro" id="IPR027107">
    <property type="entry name" value="Tuberin/Ral-act_asu"/>
</dbReference>
<reference evidence="5" key="1">
    <citation type="submission" date="2020-01" db="EMBL/GenBank/DDBJ databases">
        <authorList>
            <consortium name="DOE Joint Genome Institute"/>
            <person name="Haridas S."/>
            <person name="Albert R."/>
            <person name="Binder M."/>
            <person name="Bloem J."/>
            <person name="Labutti K."/>
            <person name="Salamov A."/>
            <person name="Andreopoulos B."/>
            <person name="Baker S.E."/>
            <person name="Barry K."/>
            <person name="Bills G."/>
            <person name="Bluhm B.H."/>
            <person name="Cannon C."/>
            <person name="Castanera R."/>
            <person name="Culley D.E."/>
            <person name="Daum C."/>
            <person name="Ezra D."/>
            <person name="Gonzalez J.B."/>
            <person name="Henrissat B."/>
            <person name="Kuo A."/>
            <person name="Liang C."/>
            <person name="Lipzen A."/>
            <person name="Lutzoni F."/>
            <person name="Magnuson J."/>
            <person name="Mondo S."/>
            <person name="Nolan M."/>
            <person name="Ohm R."/>
            <person name="Pangilinan J."/>
            <person name="Park H.-J."/>
            <person name="Ramirez L."/>
            <person name="Alfaro M."/>
            <person name="Sun H."/>
            <person name="Tritt A."/>
            <person name="Yoshinaga Y."/>
            <person name="Zwiers L.-H."/>
            <person name="Turgeon B.G."/>
            <person name="Goodwin S.B."/>
            <person name="Spatafora J.W."/>
            <person name="Crous P.W."/>
            <person name="Grigoriev I.V."/>
        </authorList>
    </citation>
    <scope>NUCLEOTIDE SEQUENCE</scope>
    <source>
        <strain evidence="5">CBS 342.82</strain>
    </source>
</reference>
<reference evidence="5" key="3">
    <citation type="submission" date="2025-08" db="UniProtKB">
        <authorList>
            <consortium name="RefSeq"/>
        </authorList>
    </citation>
    <scope>IDENTIFICATION</scope>
    <source>
        <strain evidence="5">CBS 342.82</strain>
    </source>
</reference>
<dbReference type="PANTHER" id="PTHR10063">
    <property type="entry name" value="TUBERIN"/>
    <property type="match status" value="1"/>
</dbReference>
<dbReference type="OrthoDB" id="19311at2759"/>
<dbReference type="GeneID" id="54356924"/>
<evidence type="ECO:0000256" key="1">
    <source>
        <dbReference type="ARBA" id="ARBA00022468"/>
    </source>
</evidence>
<dbReference type="Pfam" id="PF11864">
    <property type="entry name" value="DUF3384"/>
    <property type="match status" value="1"/>
</dbReference>
<feature type="compositionally biased region" description="Low complexity" evidence="2">
    <location>
        <begin position="1193"/>
        <end position="1210"/>
    </location>
</feature>
<dbReference type="GO" id="GO:0051056">
    <property type="term" value="P:regulation of small GTPase mediated signal transduction"/>
    <property type="evidence" value="ECO:0007669"/>
    <property type="project" value="InterPro"/>
</dbReference>
<dbReference type="SUPFAM" id="SSF48371">
    <property type="entry name" value="ARM repeat"/>
    <property type="match status" value="1"/>
</dbReference>
<dbReference type="Gene3D" id="3.40.50.11210">
    <property type="entry name" value="Rap/Ran-GAP"/>
    <property type="match status" value="1"/>
</dbReference>
<dbReference type="InterPro" id="IPR000331">
    <property type="entry name" value="Rap/Ran_GAP_dom"/>
</dbReference>
<accession>A0A6J3MI33</accession>
<feature type="region of interest" description="Disordered" evidence="2">
    <location>
        <begin position="1164"/>
        <end position="1255"/>
    </location>
</feature>
<dbReference type="GO" id="GO:0005096">
    <property type="term" value="F:GTPase activator activity"/>
    <property type="evidence" value="ECO:0007669"/>
    <property type="project" value="UniProtKB-KW"/>
</dbReference>
<dbReference type="FunFam" id="3.40.50.11210:FF:000007">
    <property type="entry name" value="Tuberous sclerosis 2"/>
    <property type="match status" value="1"/>
</dbReference>
<dbReference type="GO" id="GO:0005634">
    <property type="term" value="C:nucleus"/>
    <property type="evidence" value="ECO:0007669"/>
    <property type="project" value="InterPro"/>
</dbReference>
<dbReference type="InterPro" id="IPR024584">
    <property type="entry name" value="Tuberin_N"/>
</dbReference>
<feature type="compositionally biased region" description="Low complexity" evidence="2">
    <location>
        <begin position="1244"/>
        <end position="1255"/>
    </location>
</feature>
<dbReference type="Pfam" id="PF03542">
    <property type="entry name" value="Tuberin"/>
    <property type="match status" value="1"/>
</dbReference>
<reference evidence="5" key="2">
    <citation type="submission" date="2020-04" db="EMBL/GenBank/DDBJ databases">
        <authorList>
            <consortium name="NCBI Genome Project"/>
        </authorList>
    </citation>
    <scope>NUCLEOTIDE SEQUENCE</scope>
    <source>
        <strain evidence="5">CBS 342.82</strain>
    </source>
</reference>
<name>A0A6J3MI33_9PEZI</name>
<evidence type="ECO:0000259" key="3">
    <source>
        <dbReference type="PROSITE" id="PS50085"/>
    </source>
</evidence>